<sequence>RERKDIIALNSRPCANFDERCHRSMSEQGTNVMAQLSQPAVAATAADSISLATVLAPRRPLSRDSTLMPLYLELIRSGAKTVEGRIRAGDHVGPNRTYYNC</sequence>
<dbReference type="Proteomes" id="UP000722791">
    <property type="component" value="Unassembled WGS sequence"/>
</dbReference>
<proteinExistence type="predicted"/>
<dbReference type="EMBL" id="BNCQ01000027">
    <property type="protein sequence ID" value="GIM08515.1"/>
    <property type="molecule type" value="Genomic_DNA"/>
</dbReference>
<organism evidence="1 2">
    <name type="scientific">Volvox reticuliferus</name>
    <dbReference type="NCBI Taxonomy" id="1737510"/>
    <lineage>
        <taxon>Eukaryota</taxon>
        <taxon>Viridiplantae</taxon>
        <taxon>Chlorophyta</taxon>
        <taxon>core chlorophytes</taxon>
        <taxon>Chlorophyceae</taxon>
        <taxon>CS clade</taxon>
        <taxon>Chlamydomonadales</taxon>
        <taxon>Volvocaceae</taxon>
        <taxon>Volvox</taxon>
    </lineage>
</organism>
<name>A0A8J4LTD7_9CHLO</name>
<accession>A0A8J4LTD7</accession>
<gene>
    <name evidence="1" type="ORF">Vretimale_12533</name>
</gene>
<protein>
    <submittedName>
        <fullName evidence="1">Uncharacterized protein</fullName>
    </submittedName>
</protein>
<feature type="non-terminal residue" evidence="1">
    <location>
        <position position="101"/>
    </location>
</feature>
<evidence type="ECO:0000313" key="2">
    <source>
        <dbReference type="Proteomes" id="UP000722791"/>
    </source>
</evidence>
<comment type="caution">
    <text evidence="1">The sequence shown here is derived from an EMBL/GenBank/DDBJ whole genome shotgun (WGS) entry which is preliminary data.</text>
</comment>
<dbReference type="AlphaFoldDB" id="A0A8J4LTD7"/>
<reference evidence="1" key="1">
    <citation type="journal article" date="2021" name="Proc. Natl. Acad. Sci. U.S.A.">
        <title>Three genomes in the algal genus Volvox reveal the fate of a haploid sex-determining region after a transition to homothallism.</title>
        <authorList>
            <person name="Yamamoto K."/>
            <person name="Hamaji T."/>
            <person name="Kawai-Toyooka H."/>
            <person name="Matsuzaki R."/>
            <person name="Takahashi F."/>
            <person name="Nishimura Y."/>
            <person name="Kawachi M."/>
            <person name="Noguchi H."/>
            <person name="Minakuchi Y."/>
            <person name="Umen J.G."/>
            <person name="Toyoda A."/>
            <person name="Nozaki H."/>
        </authorList>
    </citation>
    <scope>NUCLEOTIDE SEQUENCE</scope>
    <source>
        <strain evidence="1">NIES-3785</strain>
    </source>
</reference>
<evidence type="ECO:0000313" key="1">
    <source>
        <dbReference type="EMBL" id="GIM08515.1"/>
    </source>
</evidence>